<feature type="chain" id="PRO_5028403517" description="DUF2147 domain-containing protein" evidence="1">
    <location>
        <begin position="23"/>
        <end position="140"/>
    </location>
</feature>
<dbReference type="AlphaFoldDB" id="A0A6S6XQE9"/>
<protein>
    <recommendedName>
        <fullName evidence="4">DUF2147 domain-containing protein</fullName>
    </recommendedName>
</protein>
<reference evidence="2 3" key="1">
    <citation type="submission" date="2020-03" db="EMBL/GenBank/DDBJ databases">
        <authorList>
            <consortium name="Genoscope - CEA"/>
            <person name="William W."/>
        </authorList>
    </citation>
    <scope>NUCLEOTIDE SEQUENCE [LARGE SCALE GENOMIC DNA]</scope>
    <source>
        <strain evidence="3">DSM 16959</strain>
    </source>
</reference>
<dbReference type="KEGG" id="doe:DENOEST_1031"/>
<organism evidence="2 3">
    <name type="scientific">Denitratisoma oestradiolicum</name>
    <dbReference type="NCBI Taxonomy" id="311182"/>
    <lineage>
        <taxon>Bacteria</taxon>
        <taxon>Pseudomonadati</taxon>
        <taxon>Pseudomonadota</taxon>
        <taxon>Betaproteobacteria</taxon>
        <taxon>Nitrosomonadales</taxon>
        <taxon>Sterolibacteriaceae</taxon>
        <taxon>Denitratisoma</taxon>
    </lineage>
</organism>
<feature type="signal peptide" evidence="1">
    <location>
        <begin position="1"/>
        <end position="22"/>
    </location>
</feature>
<proteinExistence type="predicted"/>
<keyword evidence="1" id="KW-0732">Signal</keyword>
<evidence type="ECO:0000313" key="2">
    <source>
        <dbReference type="EMBL" id="CAB1368196.1"/>
    </source>
</evidence>
<evidence type="ECO:0008006" key="4">
    <source>
        <dbReference type="Google" id="ProtNLM"/>
    </source>
</evidence>
<evidence type="ECO:0000256" key="1">
    <source>
        <dbReference type="SAM" id="SignalP"/>
    </source>
</evidence>
<keyword evidence="3" id="KW-1185">Reference proteome</keyword>
<dbReference type="Proteomes" id="UP000515733">
    <property type="component" value="Chromosome"/>
</dbReference>
<dbReference type="EMBL" id="LR778301">
    <property type="protein sequence ID" value="CAB1368196.1"/>
    <property type="molecule type" value="Genomic_DNA"/>
</dbReference>
<accession>A0A6S6XQE9</accession>
<evidence type="ECO:0000313" key="3">
    <source>
        <dbReference type="Proteomes" id="UP000515733"/>
    </source>
</evidence>
<sequence>MRKARLIYLLLLTIFVPILSVAADPATMSNIVGRWNDSETRSGEEFMFYSTGSFALTFPRTDVPVTKRLDGAYQLGSNTCNVGDANGNLWIVTGSIRCCYDAYFLADVLVLDIVGKTLGTGGMCKARTLKKQLSRKVGAS</sequence>
<gene>
    <name evidence="2" type="ORF">DENOEST_1031</name>
</gene>
<name>A0A6S6XQE9_9PROT</name>